<feature type="domain" description="Phosphoribosyltransferase" evidence="2">
    <location>
        <begin position="143"/>
        <end position="234"/>
    </location>
</feature>
<dbReference type="Gene3D" id="3.40.50.2020">
    <property type="match status" value="1"/>
</dbReference>
<dbReference type="InterPro" id="IPR029057">
    <property type="entry name" value="PRTase-like"/>
</dbReference>
<dbReference type="PANTHER" id="PTHR47505">
    <property type="entry name" value="DNA UTILIZATION PROTEIN YHGH"/>
    <property type="match status" value="1"/>
</dbReference>
<comment type="caution">
    <text evidence="3">The sequence shown here is derived from an EMBL/GenBank/DDBJ whole genome shotgun (WGS) entry which is preliminary data.</text>
</comment>
<dbReference type="RefSeq" id="WP_146160511.1">
    <property type="nucleotide sequence ID" value="NZ_PZZP01000002.1"/>
</dbReference>
<keyword evidence="4" id="KW-1185">Reference proteome</keyword>
<reference evidence="3 4" key="1">
    <citation type="submission" date="2018-04" db="EMBL/GenBank/DDBJ databases">
        <title>Genomic Encyclopedia of Archaeal and Bacterial Type Strains, Phase II (KMG-II): from individual species to whole genera.</title>
        <authorList>
            <person name="Goeker M."/>
        </authorList>
    </citation>
    <scope>NUCLEOTIDE SEQUENCE [LARGE SCALE GENOMIC DNA]</scope>
    <source>
        <strain evidence="3 4">DSM 45169</strain>
    </source>
</reference>
<name>A0A2T4Z476_9BACL</name>
<dbReference type="CDD" id="cd06223">
    <property type="entry name" value="PRTases_typeI"/>
    <property type="match status" value="1"/>
</dbReference>
<dbReference type="Proteomes" id="UP000241639">
    <property type="component" value="Unassembled WGS sequence"/>
</dbReference>
<evidence type="ECO:0000259" key="2">
    <source>
        <dbReference type="Pfam" id="PF00156"/>
    </source>
</evidence>
<dbReference type="EMBL" id="PZZP01000002">
    <property type="protein sequence ID" value="PTM56702.1"/>
    <property type="molecule type" value="Genomic_DNA"/>
</dbReference>
<evidence type="ECO:0000313" key="4">
    <source>
        <dbReference type="Proteomes" id="UP000241639"/>
    </source>
</evidence>
<dbReference type="InterPro" id="IPR000836">
    <property type="entry name" value="PRTase_dom"/>
</dbReference>
<dbReference type="SUPFAM" id="SSF53271">
    <property type="entry name" value="PRTase-like"/>
    <property type="match status" value="1"/>
</dbReference>
<gene>
    <name evidence="3" type="ORF">C8J48_3027</name>
</gene>
<dbReference type="AlphaFoldDB" id="A0A2T4Z476"/>
<dbReference type="Pfam" id="PF00156">
    <property type="entry name" value="Pribosyltran"/>
    <property type="match status" value="1"/>
</dbReference>
<organism evidence="3 4">
    <name type="scientific">Desmospora activa DSM 45169</name>
    <dbReference type="NCBI Taxonomy" id="1121389"/>
    <lineage>
        <taxon>Bacteria</taxon>
        <taxon>Bacillati</taxon>
        <taxon>Bacillota</taxon>
        <taxon>Bacilli</taxon>
        <taxon>Bacillales</taxon>
        <taxon>Thermoactinomycetaceae</taxon>
        <taxon>Desmospora</taxon>
    </lineage>
</organism>
<proteinExistence type="inferred from homology"/>
<accession>A0A2T4Z476</accession>
<dbReference type="PANTHER" id="PTHR47505:SF1">
    <property type="entry name" value="DNA UTILIZATION PROTEIN YHGH"/>
    <property type="match status" value="1"/>
</dbReference>
<dbReference type="OrthoDB" id="9779910at2"/>
<evidence type="ECO:0000313" key="3">
    <source>
        <dbReference type="EMBL" id="PTM56702.1"/>
    </source>
</evidence>
<comment type="similarity">
    <text evidence="1">Belongs to the ComF/GntX family.</text>
</comment>
<protein>
    <submittedName>
        <fullName evidence="3">ComF family protein</fullName>
    </submittedName>
</protein>
<evidence type="ECO:0000256" key="1">
    <source>
        <dbReference type="ARBA" id="ARBA00008007"/>
    </source>
</evidence>
<sequence length="235" mass="26505">MKGIDLFSPPSTCCFCEAAVKVPWGRGWRRVCDHCRARLKPIRDCCCLRCGRFMKRSFSSPCSDCQQWGQTSLEANRSVCTYNRFARELVWMLKYRGNEEWAKPLGEMMAERLLETGWKAAGVTYVPVHADRLHERGFNQAERLAQVVAKAIGLPKRSLLQRIHQADSQSQKGRGQRLAAIKGAFRLSASVDERTLSGSWILVDDVYTTGATLVECARTLADAGVERIRSLTFAR</sequence>
<dbReference type="InterPro" id="IPR051910">
    <property type="entry name" value="ComF/GntX_DNA_util-trans"/>
</dbReference>